<proteinExistence type="predicted"/>
<evidence type="ECO:0000313" key="6">
    <source>
        <dbReference type="EMBL" id="XBV86117.1"/>
    </source>
</evidence>
<keyword evidence="1" id="KW-0004">4Fe-4S</keyword>
<keyword evidence="5" id="KW-0411">Iron-sulfur</keyword>
<dbReference type="GO" id="GO:0016491">
    <property type="term" value="F:oxidoreductase activity"/>
    <property type="evidence" value="ECO:0007669"/>
    <property type="project" value="UniProtKB-KW"/>
</dbReference>
<dbReference type="GO" id="GO:0051539">
    <property type="term" value="F:4 iron, 4 sulfur cluster binding"/>
    <property type="evidence" value="ECO:0007669"/>
    <property type="project" value="UniProtKB-KW"/>
</dbReference>
<gene>
    <name evidence="6" type="ORF">ABOD76_07390</name>
</gene>
<dbReference type="EMBL" id="CP158299">
    <property type="protein sequence ID" value="XBV86117.1"/>
    <property type="molecule type" value="Genomic_DNA"/>
</dbReference>
<evidence type="ECO:0000256" key="2">
    <source>
        <dbReference type="ARBA" id="ARBA00022723"/>
    </source>
</evidence>
<keyword evidence="4" id="KW-0408">Iron</keyword>
<dbReference type="GO" id="GO:0046872">
    <property type="term" value="F:metal ion binding"/>
    <property type="evidence" value="ECO:0007669"/>
    <property type="project" value="UniProtKB-KW"/>
</dbReference>
<dbReference type="Pfam" id="PF12831">
    <property type="entry name" value="FAD_oxidored"/>
    <property type="match status" value="1"/>
</dbReference>
<name>A0AAU7UD53_9DEIO</name>
<reference evidence="6" key="1">
    <citation type="submission" date="2024-06" db="EMBL/GenBank/DDBJ databases">
        <title>Draft Genome Sequence of Deinococcus sonorensis Type Strain KR-87, a Biofilm Producing Representative of the Genus Deinococcus.</title>
        <authorList>
            <person name="Boren L.S."/>
            <person name="Grosso R.A."/>
            <person name="Hugenberg-Cox A.N."/>
            <person name="Hill J.T.E."/>
            <person name="Albert C.M."/>
            <person name="Tuohy J.M."/>
        </authorList>
    </citation>
    <scope>NUCLEOTIDE SEQUENCE</scope>
    <source>
        <strain evidence="6">KR-87</strain>
    </source>
</reference>
<dbReference type="AlphaFoldDB" id="A0AAU7UD53"/>
<dbReference type="RefSeq" id="WP_350244169.1">
    <property type="nucleotide sequence ID" value="NZ_CP158299.1"/>
</dbReference>
<protein>
    <submittedName>
        <fullName evidence="6">FAD-dependent oxidoreductase</fullName>
    </submittedName>
</protein>
<keyword evidence="2" id="KW-0479">Metal-binding</keyword>
<dbReference type="KEGG" id="dsc:ABOD76_07390"/>
<organism evidence="6">
    <name type="scientific">Deinococcus sonorensis KR-87</name>
    <dbReference type="NCBI Taxonomy" id="694439"/>
    <lineage>
        <taxon>Bacteria</taxon>
        <taxon>Thermotogati</taxon>
        <taxon>Deinococcota</taxon>
        <taxon>Deinococci</taxon>
        <taxon>Deinococcales</taxon>
        <taxon>Deinococcaceae</taxon>
        <taxon>Deinococcus</taxon>
    </lineage>
</organism>
<evidence type="ECO:0000256" key="5">
    <source>
        <dbReference type="ARBA" id="ARBA00023014"/>
    </source>
</evidence>
<dbReference type="InterPro" id="IPR039650">
    <property type="entry name" value="HdrA-like"/>
</dbReference>
<dbReference type="InterPro" id="IPR036188">
    <property type="entry name" value="FAD/NAD-bd_sf"/>
</dbReference>
<evidence type="ECO:0000256" key="3">
    <source>
        <dbReference type="ARBA" id="ARBA00023002"/>
    </source>
</evidence>
<evidence type="ECO:0000256" key="4">
    <source>
        <dbReference type="ARBA" id="ARBA00023004"/>
    </source>
</evidence>
<keyword evidence="3" id="KW-0560">Oxidoreductase</keyword>
<accession>A0AAU7UD53</accession>
<dbReference type="PANTHER" id="PTHR43498">
    <property type="entry name" value="FERREDOXIN:COB-COM HETERODISULFIDE REDUCTASE SUBUNIT A"/>
    <property type="match status" value="1"/>
</dbReference>
<evidence type="ECO:0000256" key="1">
    <source>
        <dbReference type="ARBA" id="ARBA00022485"/>
    </source>
</evidence>
<dbReference type="SUPFAM" id="SSF51905">
    <property type="entry name" value="FAD/NAD(P)-binding domain"/>
    <property type="match status" value="1"/>
</dbReference>
<dbReference type="Gene3D" id="3.50.50.60">
    <property type="entry name" value="FAD/NAD(P)-binding domain"/>
    <property type="match status" value="1"/>
</dbReference>
<dbReference type="PANTHER" id="PTHR43498:SF1">
    <property type="entry name" value="COB--COM HETERODISULFIDE REDUCTASE IRON-SULFUR SUBUNIT A"/>
    <property type="match status" value="1"/>
</dbReference>
<sequence length="612" mass="66455">MRRGQNSRRLRVPDLWLVLAVLLAALPGVGPLWLHPTPAGPGPDLLVYGATPQGVTAAAAAARSGLRVLLVEPGDRVGGVLTQGWLATLDLSSDRLGRPLSAGLFQPFYRALHHDNSFDVHTAERALRGLLPSSVQLRLRTRLRAVQVQGGVVRQVELQAAGGRTRWVAAPRYIDASDTAELAARAGAGFTVGRQDGGQDRRQMAATLVFRLRGVNWPRLAAALDRERARLHDGAKLAGRSVYGLGPLAAAYRPSDPQRFHLRGLNGARQDDGSLLVNALLIYGVDGTDPASVRRGYRDGRRESARVVRFLRLALPDAFGHVWLAGVAPALYLRETRHLVGQQRLHADQELDGRTWSSSVAVSAYPMDGQVYRPGDAPFLLGQPQPYAVPLGALLPRGYRNLMVVSQAASFDSAAAYSARVVPLQMSLGEAAGTAAVVARLSGRSFAQLNRSRLLTVWLQLSLERHGARLTAPPGSGSCPDGRSPAASRRAARQLLRRGLLNQPYHYQGCLYLTAPQLTGEFLNDLQHQLGRPDQQALFEGLRQLYGPERPLDSGAAQLMLGLLHQPASLLDGPDRLMTRGDAARLRWRLWRLWARQGRVVAPLTAPAVPAR</sequence>